<dbReference type="Pfam" id="PF07714">
    <property type="entry name" value="PK_Tyr_Ser-Thr"/>
    <property type="match status" value="1"/>
</dbReference>
<dbReference type="InterPro" id="IPR011009">
    <property type="entry name" value="Kinase-like_dom_sf"/>
</dbReference>
<dbReference type="OrthoDB" id="4062651at2759"/>
<dbReference type="GeneID" id="14916429"/>
<proteinExistence type="predicted"/>
<organism evidence="3 4">
    <name type="scientific">Acanthamoeba castellanii (strain ATCC 30010 / Neff)</name>
    <dbReference type="NCBI Taxonomy" id="1257118"/>
    <lineage>
        <taxon>Eukaryota</taxon>
        <taxon>Amoebozoa</taxon>
        <taxon>Discosea</taxon>
        <taxon>Longamoebia</taxon>
        <taxon>Centramoebida</taxon>
        <taxon>Acanthamoebidae</taxon>
        <taxon>Acanthamoeba</taxon>
    </lineage>
</organism>
<keyword evidence="4" id="KW-1185">Reference proteome</keyword>
<evidence type="ECO:0000313" key="3">
    <source>
        <dbReference type="EMBL" id="ELR15776.1"/>
    </source>
</evidence>
<dbReference type="STRING" id="1257118.L8GUJ0"/>
<gene>
    <name evidence="3" type="ORF">ACA1_005430</name>
</gene>
<dbReference type="InterPro" id="IPR050167">
    <property type="entry name" value="Ser_Thr_protein_kinase"/>
</dbReference>
<dbReference type="AlphaFoldDB" id="L8GUJ0"/>
<dbReference type="Gene3D" id="1.10.510.10">
    <property type="entry name" value="Transferase(Phosphotransferase) domain 1"/>
    <property type="match status" value="1"/>
</dbReference>
<dbReference type="Proteomes" id="UP000011083">
    <property type="component" value="Unassembled WGS sequence"/>
</dbReference>
<feature type="compositionally biased region" description="Basic and acidic residues" evidence="1">
    <location>
        <begin position="209"/>
        <end position="221"/>
    </location>
</feature>
<evidence type="ECO:0000259" key="2">
    <source>
        <dbReference type="PROSITE" id="PS50011"/>
    </source>
</evidence>
<dbReference type="GO" id="GO:0007165">
    <property type="term" value="P:signal transduction"/>
    <property type="evidence" value="ECO:0007669"/>
    <property type="project" value="TreeGrafter"/>
</dbReference>
<dbReference type="GO" id="GO:0005737">
    <property type="term" value="C:cytoplasm"/>
    <property type="evidence" value="ECO:0007669"/>
    <property type="project" value="TreeGrafter"/>
</dbReference>
<feature type="compositionally biased region" description="Acidic residues" evidence="1">
    <location>
        <begin position="184"/>
        <end position="203"/>
    </location>
</feature>
<reference evidence="3 4" key="1">
    <citation type="journal article" date="2013" name="Genome Biol.">
        <title>Genome of Acanthamoeba castellanii highlights extensive lateral gene transfer and early evolution of tyrosine kinase signaling.</title>
        <authorList>
            <person name="Clarke M."/>
            <person name="Lohan A.J."/>
            <person name="Liu B."/>
            <person name="Lagkouvardos I."/>
            <person name="Roy S."/>
            <person name="Zafar N."/>
            <person name="Bertelli C."/>
            <person name="Schilde C."/>
            <person name="Kianianmomeni A."/>
            <person name="Burglin T.R."/>
            <person name="Frech C."/>
            <person name="Turcotte B."/>
            <person name="Kopec K.O."/>
            <person name="Synnott J.M."/>
            <person name="Choo C."/>
            <person name="Paponov I."/>
            <person name="Finkler A."/>
            <person name="Soon Heng Tan C."/>
            <person name="Hutchins A.P."/>
            <person name="Weinmeier T."/>
            <person name="Rattei T."/>
            <person name="Chu J.S."/>
            <person name="Gimenez G."/>
            <person name="Irimia M."/>
            <person name="Rigden D.J."/>
            <person name="Fitzpatrick D.A."/>
            <person name="Lorenzo-Morales J."/>
            <person name="Bateman A."/>
            <person name="Chiu C.H."/>
            <person name="Tang P."/>
            <person name="Hegemann P."/>
            <person name="Fromm H."/>
            <person name="Raoult D."/>
            <person name="Greub G."/>
            <person name="Miranda-Saavedra D."/>
            <person name="Chen N."/>
            <person name="Nash P."/>
            <person name="Ginger M.L."/>
            <person name="Horn M."/>
            <person name="Schaap P."/>
            <person name="Caler L."/>
            <person name="Loftus B."/>
        </authorList>
    </citation>
    <scope>NUCLEOTIDE SEQUENCE [LARGE SCALE GENOMIC DNA]</scope>
    <source>
        <strain evidence="3 4">Neff</strain>
    </source>
</reference>
<dbReference type="VEuPathDB" id="AmoebaDB:ACA1_005430"/>
<dbReference type="SUPFAM" id="SSF56112">
    <property type="entry name" value="Protein kinase-like (PK-like)"/>
    <property type="match status" value="1"/>
</dbReference>
<dbReference type="InterPro" id="IPR008271">
    <property type="entry name" value="Ser/Thr_kinase_AS"/>
</dbReference>
<keyword evidence="3" id="KW-0808">Transferase</keyword>
<dbReference type="InterPro" id="IPR000719">
    <property type="entry name" value="Prot_kinase_dom"/>
</dbReference>
<evidence type="ECO:0000256" key="1">
    <source>
        <dbReference type="SAM" id="MobiDB-lite"/>
    </source>
</evidence>
<dbReference type="PANTHER" id="PTHR23257">
    <property type="entry name" value="SERINE-THREONINE PROTEIN KINASE"/>
    <property type="match status" value="1"/>
</dbReference>
<name>L8GUJ0_ACACF</name>
<feature type="region of interest" description="Disordered" evidence="1">
    <location>
        <begin position="175"/>
        <end position="226"/>
    </location>
</feature>
<feature type="domain" description="Protein kinase" evidence="2">
    <location>
        <begin position="1"/>
        <end position="257"/>
    </location>
</feature>
<dbReference type="InterPro" id="IPR001245">
    <property type="entry name" value="Ser-Thr/Tyr_kinase_cat_dom"/>
</dbReference>
<evidence type="ECO:0000313" key="4">
    <source>
        <dbReference type="Proteomes" id="UP000011083"/>
    </source>
</evidence>
<dbReference type="PROSITE" id="PS00108">
    <property type="entry name" value="PROTEIN_KINASE_ST"/>
    <property type="match status" value="1"/>
</dbReference>
<dbReference type="PROSITE" id="PS51257">
    <property type="entry name" value="PROKAR_LIPOPROTEIN"/>
    <property type="match status" value="1"/>
</dbReference>
<keyword evidence="3" id="KW-0418">Kinase</keyword>
<dbReference type="KEGG" id="acan:ACA1_005430"/>
<dbReference type="EMBL" id="KB008023">
    <property type="protein sequence ID" value="ELR15776.1"/>
    <property type="molecule type" value="Genomic_DNA"/>
</dbReference>
<dbReference type="RefSeq" id="XP_004337789.1">
    <property type="nucleotide sequence ID" value="XM_004337741.1"/>
</dbReference>
<protein>
    <submittedName>
        <fullName evidence="3">Protein kinase</fullName>
    </submittedName>
</protein>
<dbReference type="OMA" id="HARICDF"/>
<sequence>MSKLRHPNVVMFMAACTRPPHLAIVMEYMALGSVFELLHNELVVALPMELCVKQCYQAAKGMHFLHSADIAHCDLKSLNLLLDAKWNVRVADFGLSSVRNAVERNWAGFVGSVAWTAPEVLNKMPDADYVLADVYSFGIVMWEMLTRRVPYEGLSPAQIAIQVICDGRRPTFPTALSRAINGSSDDDDDEDDDRKDCNEDGDDNTGSTHRKDNDNGQRDGDIDQTQSIDNVVITMQMRQTLADRARAIQQRTQHHYQEHEPACEFVSHLG</sequence>
<dbReference type="GO" id="GO:0005524">
    <property type="term" value="F:ATP binding"/>
    <property type="evidence" value="ECO:0007669"/>
    <property type="project" value="InterPro"/>
</dbReference>
<accession>L8GUJ0</accession>
<dbReference type="GO" id="GO:0004672">
    <property type="term" value="F:protein kinase activity"/>
    <property type="evidence" value="ECO:0007669"/>
    <property type="project" value="InterPro"/>
</dbReference>
<dbReference type="SMART" id="SM00220">
    <property type="entry name" value="S_TKc"/>
    <property type="match status" value="1"/>
</dbReference>
<dbReference type="PROSITE" id="PS50011">
    <property type="entry name" value="PROTEIN_KINASE_DOM"/>
    <property type="match status" value="1"/>
</dbReference>